<organism evidence="4 5">
    <name type="scientific">Vreelandella zhuhanensis</name>
    <dbReference type="NCBI Taxonomy" id="2684210"/>
    <lineage>
        <taxon>Bacteria</taxon>
        <taxon>Pseudomonadati</taxon>
        <taxon>Pseudomonadota</taxon>
        <taxon>Gammaproteobacteria</taxon>
        <taxon>Oceanospirillales</taxon>
        <taxon>Halomonadaceae</taxon>
        <taxon>Vreelandella</taxon>
    </lineage>
</organism>
<dbReference type="SUPFAM" id="SSF101307">
    <property type="entry name" value="YutG-like"/>
    <property type="match status" value="1"/>
</dbReference>
<comment type="caution">
    <text evidence="4">The sequence shown here is derived from an EMBL/GenBank/DDBJ whole genome shotgun (WGS) entry which is preliminary data.</text>
</comment>
<dbReference type="UniPathway" id="UPA00084">
    <property type="reaction ID" value="UER00504"/>
</dbReference>
<keyword evidence="1 2" id="KW-0812">Transmembrane</keyword>
<keyword evidence="1" id="KW-0443">Lipid metabolism</keyword>
<dbReference type="Proteomes" id="UP000437638">
    <property type="component" value="Unassembled WGS sequence"/>
</dbReference>
<dbReference type="InterPro" id="IPR036681">
    <property type="entry name" value="PgpA-like_sf"/>
</dbReference>
<proteinExistence type="predicted"/>
<comment type="subcellular location">
    <subcellularLocation>
        <location evidence="1">Cell inner membrane</location>
        <topology evidence="1">Multi-pass membrane protein</topology>
    </subcellularLocation>
</comment>
<dbReference type="GO" id="GO:0005886">
    <property type="term" value="C:plasma membrane"/>
    <property type="evidence" value="ECO:0007669"/>
    <property type="project" value="UniProtKB-SubCell"/>
</dbReference>
<sequence length="161" mass="17177">MVESMVLFLAAGFGLGWLPWAPGTVGSLLGIPLAWWLLGHPLTKQATIIVLLLIVGVPLCHWASQWLGGGDASQIVADEFLAFPLVTLGLAAARSPWMMGVAFALYRLFDTTKPPPISHLEAIGGGLGIVLDDVLAALLAWIVLAVGIALWRRRQPLHTKG</sequence>
<keyword evidence="2" id="KW-1133">Transmembrane helix</keyword>
<dbReference type="Pfam" id="PF04608">
    <property type="entry name" value="PgpA"/>
    <property type="match status" value="1"/>
</dbReference>
<protein>
    <recommendedName>
        <fullName evidence="1">Phosphatidylglycerophosphatase A</fullName>
        <ecNumber evidence="1">3.1.3.27</ecNumber>
    </recommendedName>
    <alternativeName>
        <fullName evidence="1">Phosphatidylglycerolphosphate phosphatase A</fullName>
    </alternativeName>
</protein>
<comment type="cofactor">
    <cofactor evidence="1">
        <name>Mg(2+)</name>
        <dbReference type="ChEBI" id="CHEBI:18420"/>
    </cofactor>
</comment>
<comment type="function">
    <text evidence="1">Lipid phosphatase which dephosphorylates phosphatidylglycerophosphate (PGP) to phosphatidylglycerol (PG).</text>
</comment>
<feature type="transmembrane region" description="Helical" evidence="2">
    <location>
        <begin position="126"/>
        <end position="151"/>
    </location>
</feature>
<keyword evidence="1 2" id="KW-0472">Membrane</keyword>
<keyword evidence="1" id="KW-0442">Lipid degradation</keyword>
<comment type="catalytic activity">
    <reaction evidence="1">
        <text>a 1,2-diacyl-sn-glycero-3-phospho-(1'-sn-glycero-3'-phosphate) + H2O = a 1,2-diacyl-sn-glycero-3-phospho-(1'-sn-glycerol) + phosphate</text>
        <dbReference type="Rhea" id="RHEA:33751"/>
        <dbReference type="ChEBI" id="CHEBI:15377"/>
        <dbReference type="ChEBI" id="CHEBI:43474"/>
        <dbReference type="ChEBI" id="CHEBI:60110"/>
        <dbReference type="ChEBI" id="CHEBI:64716"/>
        <dbReference type="EC" id="3.1.3.27"/>
    </reaction>
</comment>
<dbReference type="PANTHER" id="PTHR36305:SF1">
    <property type="entry name" value="PHOSPHATIDYLGLYCEROPHOSPHATASE A"/>
    <property type="match status" value="1"/>
</dbReference>
<keyword evidence="5" id="KW-1185">Reference proteome</keyword>
<dbReference type="AlphaFoldDB" id="A0A7X3H080"/>
<dbReference type="RefSeq" id="WP_160417441.1">
    <property type="nucleotide sequence ID" value="NZ_WTKP01000002.1"/>
</dbReference>
<evidence type="ECO:0000313" key="4">
    <source>
        <dbReference type="EMBL" id="MWJ27233.1"/>
    </source>
</evidence>
<keyword evidence="1" id="KW-0997">Cell inner membrane</keyword>
<dbReference type="GO" id="GO:0046872">
    <property type="term" value="F:metal ion binding"/>
    <property type="evidence" value="ECO:0007669"/>
    <property type="project" value="UniProtKB-KW"/>
</dbReference>
<evidence type="ECO:0000256" key="1">
    <source>
        <dbReference type="PIRNR" id="PIRNR006162"/>
    </source>
</evidence>
<feature type="transmembrane region" description="Helical" evidence="2">
    <location>
        <begin position="80"/>
        <end position="106"/>
    </location>
</feature>
<dbReference type="PANTHER" id="PTHR36305">
    <property type="entry name" value="PHOSPHATIDYLGLYCEROPHOSPHATASE A"/>
    <property type="match status" value="1"/>
</dbReference>
<dbReference type="EC" id="3.1.3.27" evidence="1"/>
<keyword evidence="1" id="KW-0378">Hydrolase</keyword>
<dbReference type="GO" id="GO:0009395">
    <property type="term" value="P:phospholipid catabolic process"/>
    <property type="evidence" value="ECO:0007669"/>
    <property type="project" value="UniProtKB-KW"/>
</dbReference>
<accession>A0A7X3H080</accession>
<evidence type="ECO:0000259" key="3">
    <source>
        <dbReference type="Pfam" id="PF04608"/>
    </source>
</evidence>
<keyword evidence="1" id="KW-0479">Metal-binding</keyword>
<keyword evidence="1" id="KW-0460">Magnesium</keyword>
<reference evidence="4 5" key="1">
    <citation type="submission" date="2019-12" db="EMBL/GenBank/DDBJ databases">
        <title>Halomonas rutogse sp. nov. isolated from two lakes on Tibetan Plateau.</title>
        <authorList>
            <person name="Gao P."/>
        </authorList>
    </citation>
    <scope>NUCLEOTIDE SEQUENCE [LARGE SCALE GENOMIC DNA]</scope>
    <source>
        <strain evidence="4 5">ZH2S</strain>
    </source>
</reference>
<keyword evidence="1" id="KW-1208">Phospholipid metabolism</keyword>
<feature type="transmembrane region" description="Helical" evidence="2">
    <location>
        <begin position="46"/>
        <end position="68"/>
    </location>
</feature>
<dbReference type="GO" id="GO:0006655">
    <property type="term" value="P:phosphatidylglycerol biosynthetic process"/>
    <property type="evidence" value="ECO:0007669"/>
    <property type="project" value="UniProtKB-UniPathway"/>
</dbReference>
<name>A0A7X3H080_9GAMM</name>
<evidence type="ECO:0000256" key="2">
    <source>
        <dbReference type="SAM" id="Phobius"/>
    </source>
</evidence>
<dbReference type="PIRSF" id="PIRSF006162">
    <property type="entry name" value="PgpA"/>
    <property type="match status" value="1"/>
</dbReference>
<feature type="domain" description="YutG/PgpA" evidence="3">
    <location>
        <begin position="9"/>
        <end position="145"/>
    </location>
</feature>
<dbReference type="GO" id="GO:0008962">
    <property type="term" value="F:phosphatidylglycerophosphatase activity"/>
    <property type="evidence" value="ECO:0007669"/>
    <property type="project" value="UniProtKB-EC"/>
</dbReference>
<comment type="pathway">
    <text evidence="1">Phospholipid metabolism; phosphatidylglycerol biosynthesis; phosphatidylglycerol from CDP-diacylglycerol: step 2/2.</text>
</comment>
<dbReference type="InterPro" id="IPR026037">
    <property type="entry name" value="PgpA"/>
</dbReference>
<dbReference type="InterPro" id="IPR007686">
    <property type="entry name" value="YutG/PgpA"/>
</dbReference>
<gene>
    <name evidence="4" type="ORF">GPM19_03275</name>
</gene>
<keyword evidence="1" id="KW-1003">Cell membrane</keyword>
<dbReference type="EMBL" id="WTKP01000002">
    <property type="protein sequence ID" value="MWJ27233.1"/>
    <property type="molecule type" value="Genomic_DNA"/>
</dbReference>
<evidence type="ECO:0000313" key="5">
    <source>
        <dbReference type="Proteomes" id="UP000437638"/>
    </source>
</evidence>
<dbReference type="CDD" id="cd06971">
    <property type="entry name" value="PgpA"/>
    <property type="match status" value="1"/>
</dbReference>
<keyword evidence="1" id="KW-0595">Phospholipid degradation</keyword>